<feature type="non-terminal residue" evidence="1">
    <location>
        <position position="69"/>
    </location>
</feature>
<name>X1VLD5_9ZZZZ</name>
<proteinExistence type="predicted"/>
<dbReference type="AlphaFoldDB" id="X1VLD5"/>
<accession>X1VLD5</accession>
<organism evidence="1">
    <name type="scientific">marine sediment metagenome</name>
    <dbReference type="NCBI Taxonomy" id="412755"/>
    <lineage>
        <taxon>unclassified sequences</taxon>
        <taxon>metagenomes</taxon>
        <taxon>ecological metagenomes</taxon>
    </lineage>
</organism>
<comment type="caution">
    <text evidence="1">The sequence shown here is derived from an EMBL/GenBank/DDBJ whole genome shotgun (WGS) entry which is preliminary data.</text>
</comment>
<reference evidence="1" key="1">
    <citation type="journal article" date="2014" name="Front. Microbiol.">
        <title>High frequency of phylogenetically diverse reductive dehalogenase-homologous genes in deep subseafloor sedimentary metagenomes.</title>
        <authorList>
            <person name="Kawai M."/>
            <person name="Futagami T."/>
            <person name="Toyoda A."/>
            <person name="Takaki Y."/>
            <person name="Nishi S."/>
            <person name="Hori S."/>
            <person name="Arai W."/>
            <person name="Tsubouchi T."/>
            <person name="Morono Y."/>
            <person name="Uchiyama I."/>
            <person name="Ito T."/>
            <person name="Fujiyama A."/>
            <person name="Inagaki F."/>
            <person name="Takami H."/>
        </authorList>
    </citation>
    <scope>NUCLEOTIDE SEQUENCE</scope>
    <source>
        <strain evidence="1">Expedition CK06-06</strain>
    </source>
</reference>
<protein>
    <submittedName>
        <fullName evidence="1">Uncharacterized protein</fullName>
    </submittedName>
</protein>
<gene>
    <name evidence="1" type="ORF">S12H4_54297</name>
</gene>
<sequence>MTNKGYALARAELIRVLTAYTGITTADGATPANNTLIDANLIGKDSQKIVEKTILIMSGDADWEDKGAS</sequence>
<evidence type="ECO:0000313" key="1">
    <source>
        <dbReference type="EMBL" id="GAJ09070.1"/>
    </source>
</evidence>
<dbReference type="EMBL" id="BARW01034688">
    <property type="protein sequence ID" value="GAJ09070.1"/>
    <property type="molecule type" value="Genomic_DNA"/>
</dbReference>